<dbReference type="EMBL" id="SLXK01000015">
    <property type="protein sequence ID" value="TCP28824.1"/>
    <property type="molecule type" value="Genomic_DNA"/>
</dbReference>
<name>A0A4R2P446_9BACL</name>
<organism evidence="3 4">
    <name type="scientific">Scopulibacillus darangshiensis</name>
    <dbReference type="NCBI Taxonomy" id="442528"/>
    <lineage>
        <taxon>Bacteria</taxon>
        <taxon>Bacillati</taxon>
        <taxon>Bacillota</taxon>
        <taxon>Bacilli</taxon>
        <taxon>Bacillales</taxon>
        <taxon>Sporolactobacillaceae</taxon>
        <taxon>Scopulibacillus</taxon>
    </lineage>
</organism>
<dbReference type="PANTHER" id="PTHR33169:SF14">
    <property type="entry name" value="TRANSCRIPTIONAL REGULATOR RV3488"/>
    <property type="match status" value="1"/>
</dbReference>
<dbReference type="Proteomes" id="UP000295416">
    <property type="component" value="Unassembled WGS sequence"/>
</dbReference>
<gene>
    <name evidence="3" type="ORF">EV207_11560</name>
</gene>
<evidence type="ECO:0000259" key="2">
    <source>
        <dbReference type="Pfam" id="PF03551"/>
    </source>
</evidence>
<keyword evidence="4" id="KW-1185">Reference proteome</keyword>
<dbReference type="GO" id="GO:0003677">
    <property type="term" value="F:DNA binding"/>
    <property type="evidence" value="ECO:0007669"/>
    <property type="project" value="UniProtKB-KW"/>
</dbReference>
<comment type="caution">
    <text evidence="3">The sequence shown here is derived from an EMBL/GenBank/DDBJ whole genome shotgun (WGS) entry which is preliminary data.</text>
</comment>
<dbReference type="InterPro" id="IPR052509">
    <property type="entry name" value="Metal_resp_DNA-bind_regulator"/>
</dbReference>
<evidence type="ECO:0000313" key="3">
    <source>
        <dbReference type="EMBL" id="TCP28824.1"/>
    </source>
</evidence>
<reference evidence="3 4" key="1">
    <citation type="submission" date="2019-03" db="EMBL/GenBank/DDBJ databases">
        <title>Genomic Encyclopedia of Type Strains, Phase IV (KMG-IV): sequencing the most valuable type-strain genomes for metagenomic binning, comparative biology and taxonomic classification.</title>
        <authorList>
            <person name="Goeker M."/>
        </authorList>
    </citation>
    <scope>NUCLEOTIDE SEQUENCE [LARGE SCALE GENOMIC DNA]</scope>
    <source>
        <strain evidence="3 4">DSM 19377</strain>
    </source>
</reference>
<keyword evidence="1" id="KW-0238">DNA-binding</keyword>
<accession>A0A4R2P446</accession>
<dbReference type="InterPro" id="IPR036388">
    <property type="entry name" value="WH-like_DNA-bd_sf"/>
</dbReference>
<dbReference type="CDD" id="cd00090">
    <property type="entry name" value="HTH_ARSR"/>
    <property type="match status" value="1"/>
</dbReference>
<dbReference type="RefSeq" id="WP_132746316.1">
    <property type="nucleotide sequence ID" value="NZ_SLXK01000015.1"/>
</dbReference>
<evidence type="ECO:0000256" key="1">
    <source>
        <dbReference type="ARBA" id="ARBA00023125"/>
    </source>
</evidence>
<dbReference type="OrthoDB" id="9808017at2"/>
<evidence type="ECO:0000313" key="4">
    <source>
        <dbReference type="Proteomes" id="UP000295416"/>
    </source>
</evidence>
<dbReference type="AlphaFoldDB" id="A0A4R2P446"/>
<dbReference type="InterPro" id="IPR036390">
    <property type="entry name" value="WH_DNA-bd_sf"/>
</dbReference>
<sequence length="109" mass="12542">MVDNKISSDLLRGHTDTIILKLLMSGDKYGYEISKLIHSKSGGEYELKEATMYSSLKRLEKDNSITSYWGDGAQGGRRKYYSLTEKGKETYLENKNNWEIAKRILDQLI</sequence>
<dbReference type="Pfam" id="PF03551">
    <property type="entry name" value="PadR"/>
    <property type="match status" value="1"/>
</dbReference>
<protein>
    <submittedName>
        <fullName evidence="3">PadR family transcriptional regulator PadR</fullName>
    </submittedName>
</protein>
<dbReference type="InterPro" id="IPR005149">
    <property type="entry name" value="Tscrpt_reg_PadR_N"/>
</dbReference>
<dbReference type="SUPFAM" id="SSF46785">
    <property type="entry name" value="Winged helix' DNA-binding domain"/>
    <property type="match status" value="1"/>
</dbReference>
<dbReference type="InterPro" id="IPR011991">
    <property type="entry name" value="ArsR-like_HTH"/>
</dbReference>
<feature type="domain" description="Transcription regulator PadR N-terminal" evidence="2">
    <location>
        <begin position="19"/>
        <end position="90"/>
    </location>
</feature>
<proteinExistence type="predicted"/>
<dbReference type="Gene3D" id="1.10.10.10">
    <property type="entry name" value="Winged helix-like DNA-binding domain superfamily/Winged helix DNA-binding domain"/>
    <property type="match status" value="1"/>
</dbReference>
<dbReference type="PANTHER" id="PTHR33169">
    <property type="entry name" value="PADR-FAMILY TRANSCRIPTIONAL REGULATOR"/>
    <property type="match status" value="1"/>
</dbReference>